<dbReference type="PROSITE" id="PS50113">
    <property type="entry name" value="PAC"/>
    <property type="match status" value="3"/>
</dbReference>
<dbReference type="Gene3D" id="3.30.565.10">
    <property type="entry name" value="Histidine kinase-like ATPase, C-terminal domain"/>
    <property type="match status" value="1"/>
</dbReference>
<proteinExistence type="inferred from homology"/>
<feature type="domain" description="PAC" evidence="14">
    <location>
        <begin position="651"/>
        <end position="703"/>
    </location>
</feature>
<accession>A0A1Z4JG06</accession>
<feature type="transmembrane region" description="Helical" evidence="10">
    <location>
        <begin position="206"/>
        <end position="227"/>
    </location>
</feature>
<dbReference type="NCBIfam" id="TIGR00229">
    <property type="entry name" value="sensory_box"/>
    <property type="match status" value="3"/>
</dbReference>
<dbReference type="InterPro" id="IPR001610">
    <property type="entry name" value="PAC"/>
</dbReference>
<evidence type="ECO:0000256" key="2">
    <source>
        <dbReference type="ARBA" id="ARBA00006402"/>
    </source>
</evidence>
<dbReference type="InterPro" id="IPR036097">
    <property type="entry name" value="HisK_dim/P_sf"/>
</dbReference>
<dbReference type="CDD" id="cd00130">
    <property type="entry name" value="PAS"/>
    <property type="match status" value="2"/>
</dbReference>
<evidence type="ECO:0000313" key="16">
    <source>
        <dbReference type="Proteomes" id="UP000217895"/>
    </source>
</evidence>
<dbReference type="SMART" id="SM00086">
    <property type="entry name" value="PAC"/>
    <property type="match status" value="3"/>
</dbReference>
<dbReference type="InterPro" id="IPR029016">
    <property type="entry name" value="GAF-like_dom_sf"/>
</dbReference>
<comment type="similarity">
    <text evidence="2">In the N-terminal section; belongs to the phytochrome family.</text>
</comment>
<evidence type="ECO:0000256" key="9">
    <source>
        <dbReference type="PROSITE-ProRule" id="PRU00169"/>
    </source>
</evidence>
<dbReference type="Pfam" id="PF00072">
    <property type="entry name" value="Response_reg"/>
    <property type="match status" value="1"/>
</dbReference>
<feature type="domain" description="PAS" evidence="13">
    <location>
        <begin position="449"/>
        <end position="518"/>
    </location>
</feature>
<dbReference type="EMBL" id="AP018203">
    <property type="protein sequence ID" value="BAY55676.1"/>
    <property type="molecule type" value="Genomic_DNA"/>
</dbReference>
<dbReference type="SUPFAM" id="SSF55785">
    <property type="entry name" value="PYP-like sensor domain (PAS domain)"/>
    <property type="match status" value="4"/>
</dbReference>
<sequence>MRRSRLLGALRRWFFSSHHFHQRVARAASHITMSVACLVLLGWSFDIPVLKEFFPGMSTMKANTAIGLLLAGLSLGLQTRQRYNLRTIRAAQGCAIVATIIAFLTLCQYSFGWDLGIDQLLFHARPDAAETLYPGRMGVNTAIDLALIGIALWLLSQPAQMTEERGKINRLIVAQLLAIAVGLMSLQAVIGYAYQVQVFYQSPRLTTGMALHTALTFGILTIGMLALKSEQGVMRSLTSPLVGGVVARRFIPTAIVILVILGWLILQGQKAGWYDSNFAVSLMVMTLIAASLGLVGRNADTLNRMDRDRRRSFDQLRSSEERLQLAQMVTETGTWEWNVQTGKIVWSHPCYPLFGVASTETDLLTAFMSKVHAEDLPTIQAVVQQRTTLNAVELEYRYHHPERGLRWMFSRARAASDNPALLRGISLDITDRKQEQLERAQTQETICRQLAEIEAIYDTAPVGLGLFDRDLRFTRINQRLAEINGLSIADHLGRTVREIVPDLADDAEPLLCRVLETGEPLLNLEIMGETAAQPGVQRTWLEDLYPLRDAAGRPIGINVVVQEITQRKQAEIALRDKEQQLEQLSNSMPQFVWICGAHGELEYVNQQWCDYSGLSQEQSHDQTLIVSHYHPDDQASASAQWETALATQQLFEFEGRLRSTEGMYRWFLMRAVPVFDDRQQLQRWYGTSTDIHDRKLAELNDTFLNHLDAQLRQCSEPEAMMWEIVSCLGHYLNVDRCLLHSVDLEAGITTIRQDWRQADLESIAGVYSLSEYIPPEIIQCYQAGQSLVVDNVETHSSTVPIAHHLLERQIRALIGVPCIESGRWVASLTVHSRAIREWRSDEVRLLQSVGARFWALIRQTQAMQALRESEARFRTLADNIAQLAWIADASGSVFWYNQRWFEYTGITLEEMQDGGRQVVQHPDHIERVTQRFRHAIKTGEVWEDTFPLRGQDGQYRWFLSRAIPIRDEQGNILRWFGTNTDITDRKQLEDVLAAQTEELMHTNRLKDEFLAALSHELRTPLTPILGWTRLMQDHKLNPAKTAEALDIIQRSVKQQIALVDDLLDVSSVIQGKLHLKLQPLDLANVVAHAIETVQFTAQAKRIEIEVDNTAALPVLGDGDRLQQVFWNLLNNALKFTPEDGRIKVESSIFIHRNGIRSAQVRVIDTGIGIAPEFLPHVFDHFRQADSSSSRRFGGLGLGLSIVRHLVELHGGTVSVESPGIGQGTTFMVRFPYHTNCLQCSAPNDLADLAPMPLNASPAIAPVISAPAEVLASEVQPSANLTITLKGLHILVVDDDQDNLELLRFLLEEYGAIVTAQLSAIDALDFLCQKQPDLIISDIGMPQVDGFEFIRRVRSLPQAREIPALALTAYAQIEDEAQAISSGFQGFITKPIDPLELLSKLIRLLKP</sequence>
<dbReference type="InterPro" id="IPR003594">
    <property type="entry name" value="HATPase_dom"/>
</dbReference>
<dbReference type="InterPro" id="IPR001789">
    <property type="entry name" value="Sig_transdc_resp-reg_receiver"/>
</dbReference>
<keyword evidence="7" id="KW-0902">Two-component regulatory system</keyword>
<feature type="transmembrane region" description="Helical" evidence="10">
    <location>
        <begin position="90"/>
        <end position="111"/>
    </location>
</feature>
<dbReference type="PROSITE" id="PS50109">
    <property type="entry name" value="HIS_KIN"/>
    <property type="match status" value="1"/>
</dbReference>
<keyword evidence="5" id="KW-0808">Transferase</keyword>
<dbReference type="CDD" id="cd00082">
    <property type="entry name" value="HisKA"/>
    <property type="match status" value="1"/>
</dbReference>
<dbReference type="EC" id="2.7.13.3" evidence="3"/>
<keyword evidence="6 15" id="KW-0418">Kinase</keyword>
<keyword evidence="4 9" id="KW-0597">Phosphoprotein</keyword>
<dbReference type="SUPFAM" id="SSF47384">
    <property type="entry name" value="Homodimeric domain of signal transducing histidine kinase"/>
    <property type="match status" value="1"/>
</dbReference>
<dbReference type="PROSITE" id="PS50110">
    <property type="entry name" value="RESPONSE_REGULATORY"/>
    <property type="match status" value="1"/>
</dbReference>
<dbReference type="Gene3D" id="3.30.450.40">
    <property type="match status" value="1"/>
</dbReference>
<reference evidence="15 16" key="1">
    <citation type="submission" date="2017-06" db="EMBL/GenBank/DDBJ databases">
        <title>Genome sequencing of cyanobaciteial culture collection at National Institute for Environmental Studies (NIES).</title>
        <authorList>
            <person name="Hirose Y."/>
            <person name="Shimura Y."/>
            <person name="Fujisawa T."/>
            <person name="Nakamura Y."/>
            <person name="Kawachi M."/>
        </authorList>
    </citation>
    <scope>NUCLEOTIDE SEQUENCE [LARGE SCALE GENOMIC DNA]</scope>
    <source>
        <strain evidence="15 16">NIES-2135</strain>
    </source>
</reference>
<comment type="catalytic activity">
    <reaction evidence="1">
        <text>ATP + protein L-histidine = ADP + protein N-phospho-L-histidine.</text>
        <dbReference type="EC" id="2.7.13.3"/>
    </reaction>
</comment>
<evidence type="ECO:0000313" key="15">
    <source>
        <dbReference type="EMBL" id="BAY55676.1"/>
    </source>
</evidence>
<dbReference type="Pfam" id="PF00512">
    <property type="entry name" value="HisKA"/>
    <property type="match status" value="1"/>
</dbReference>
<dbReference type="PANTHER" id="PTHR43547">
    <property type="entry name" value="TWO-COMPONENT HISTIDINE KINASE"/>
    <property type="match status" value="1"/>
</dbReference>
<dbReference type="SMART" id="SM00091">
    <property type="entry name" value="PAS"/>
    <property type="match status" value="4"/>
</dbReference>
<dbReference type="PANTHER" id="PTHR43547:SF2">
    <property type="entry name" value="HYBRID SIGNAL TRANSDUCTION HISTIDINE KINASE C"/>
    <property type="match status" value="1"/>
</dbReference>
<evidence type="ECO:0000259" key="13">
    <source>
        <dbReference type="PROSITE" id="PS50112"/>
    </source>
</evidence>
<dbReference type="SUPFAM" id="SSF52172">
    <property type="entry name" value="CheY-like"/>
    <property type="match status" value="1"/>
</dbReference>
<feature type="domain" description="Histidine kinase" evidence="11">
    <location>
        <begin position="1012"/>
        <end position="1234"/>
    </location>
</feature>
<dbReference type="Pfam" id="PF08447">
    <property type="entry name" value="PAS_3"/>
    <property type="match status" value="3"/>
</dbReference>
<dbReference type="SMART" id="SM00388">
    <property type="entry name" value="HisKA"/>
    <property type="match status" value="1"/>
</dbReference>
<keyword evidence="16" id="KW-1185">Reference proteome</keyword>
<feature type="domain" description="PAC" evidence="14">
    <location>
        <begin position="522"/>
        <end position="576"/>
    </location>
</feature>
<evidence type="ECO:0000259" key="14">
    <source>
        <dbReference type="PROSITE" id="PS50113"/>
    </source>
</evidence>
<dbReference type="InterPro" id="IPR003661">
    <property type="entry name" value="HisK_dim/P_dom"/>
</dbReference>
<dbReference type="FunFam" id="3.30.450.20:FF:000099">
    <property type="entry name" value="Sensory box sensor histidine kinase"/>
    <property type="match status" value="2"/>
</dbReference>
<dbReference type="Proteomes" id="UP000217895">
    <property type="component" value="Chromosome"/>
</dbReference>
<evidence type="ECO:0000256" key="5">
    <source>
        <dbReference type="ARBA" id="ARBA00022679"/>
    </source>
</evidence>
<dbReference type="InterPro" id="IPR003018">
    <property type="entry name" value="GAF"/>
</dbReference>
<evidence type="ECO:0000256" key="3">
    <source>
        <dbReference type="ARBA" id="ARBA00012438"/>
    </source>
</evidence>
<dbReference type="Pfam" id="PF08448">
    <property type="entry name" value="PAS_4"/>
    <property type="match status" value="1"/>
</dbReference>
<feature type="modified residue" description="4-aspartylphosphate" evidence="9">
    <location>
        <position position="1337"/>
    </location>
</feature>
<organism evidence="15 16">
    <name type="scientific">Leptolyngbya boryana NIES-2135</name>
    <dbReference type="NCBI Taxonomy" id="1973484"/>
    <lineage>
        <taxon>Bacteria</taxon>
        <taxon>Bacillati</taxon>
        <taxon>Cyanobacteriota</taxon>
        <taxon>Cyanophyceae</taxon>
        <taxon>Leptolyngbyales</taxon>
        <taxon>Leptolyngbyaceae</taxon>
        <taxon>Leptolyngbya group</taxon>
        <taxon>Leptolyngbya</taxon>
    </lineage>
</organism>
<dbReference type="SUPFAM" id="SSF55781">
    <property type="entry name" value="GAF domain-like"/>
    <property type="match status" value="1"/>
</dbReference>
<dbReference type="InterPro" id="IPR004358">
    <property type="entry name" value="Sig_transdc_His_kin-like_C"/>
</dbReference>
<dbReference type="CDD" id="cd17580">
    <property type="entry name" value="REC_2_DhkD-like"/>
    <property type="match status" value="1"/>
</dbReference>
<evidence type="ECO:0000256" key="10">
    <source>
        <dbReference type="SAM" id="Phobius"/>
    </source>
</evidence>
<evidence type="ECO:0000256" key="1">
    <source>
        <dbReference type="ARBA" id="ARBA00000085"/>
    </source>
</evidence>
<feature type="domain" description="Response regulatory" evidence="12">
    <location>
        <begin position="1288"/>
        <end position="1404"/>
    </location>
</feature>
<feature type="domain" description="PAC" evidence="14">
    <location>
        <begin position="942"/>
        <end position="994"/>
    </location>
</feature>
<dbReference type="SUPFAM" id="SSF55874">
    <property type="entry name" value="ATPase domain of HSP90 chaperone/DNA topoisomerase II/histidine kinase"/>
    <property type="match status" value="1"/>
</dbReference>
<feature type="transmembrane region" description="Helical" evidence="10">
    <location>
        <begin position="27"/>
        <end position="45"/>
    </location>
</feature>
<dbReference type="Pfam" id="PF01590">
    <property type="entry name" value="GAF"/>
    <property type="match status" value="1"/>
</dbReference>
<dbReference type="InterPro" id="IPR013656">
    <property type="entry name" value="PAS_4"/>
</dbReference>
<keyword evidence="10" id="KW-0812">Transmembrane</keyword>
<keyword evidence="10" id="KW-0472">Membrane</keyword>
<feature type="domain" description="PAS" evidence="13">
    <location>
        <begin position="577"/>
        <end position="648"/>
    </location>
</feature>
<dbReference type="GO" id="GO:0000155">
    <property type="term" value="F:phosphorelay sensor kinase activity"/>
    <property type="evidence" value="ECO:0007669"/>
    <property type="project" value="InterPro"/>
</dbReference>
<evidence type="ECO:0000256" key="7">
    <source>
        <dbReference type="ARBA" id="ARBA00023012"/>
    </source>
</evidence>
<dbReference type="PROSITE" id="PS50112">
    <property type="entry name" value="PAS"/>
    <property type="match status" value="3"/>
</dbReference>
<dbReference type="InterPro" id="IPR036890">
    <property type="entry name" value="HATPase_C_sf"/>
</dbReference>
<feature type="transmembrane region" description="Helical" evidence="10">
    <location>
        <begin position="168"/>
        <end position="194"/>
    </location>
</feature>
<protein>
    <recommendedName>
        <fullName evidence="8">Circadian input-output histidine kinase CikA</fullName>
        <ecNumber evidence="3">2.7.13.3</ecNumber>
    </recommendedName>
</protein>
<dbReference type="Gene3D" id="1.10.287.130">
    <property type="match status" value="1"/>
</dbReference>
<dbReference type="SMART" id="SM00448">
    <property type="entry name" value="REC"/>
    <property type="match status" value="1"/>
</dbReference>
<keyword evidence="10" id="KW-1133">Transmembrane helix</keyword>
<dbReference type="CDD" id="cd16922">
    <property type="entry name" value="HATPase_EvgS-ArcB-TorS-like"/>
    <property type="match status" value="1"/>
</dbReference>
<gene>
    <name evidence="15" type="ORF">NIES2135_25000</name>
</gene>
<dbReference type="SMART" id="SM00387">
    <property type="entry name" value="HATPase_c"/>
    <property type="match status" value="1"/>
</dbReference>
<evidence type="ECO:0000256" key="8">
    <source>
        <dbReference type="ARBA" id="ARBA00074306"/>
    </source>
</evidence>
<dbReference type="SMART" id="SM00065">
    <property type="entry name" value="GAF"/>
    <property type="match status" value="1"/>
</dbReference>
<dbReference type="PRINTS" id="PR00344">
    <property type="entry name" value="BCTRLSENSOR"/>
</dbReference>
<dbReference type="InterPro" id="IPR013655">
    <property type="entry name" value="PAS_fold_3"/>
</dbReference>
<evidence type="ECO:0000256" key="4">
    <source>
        <dbReference type="ARBA" id="ARBA00022553"/>
    </source>
</evidence>
<name>A0A1Z4JG06_LEPBY</name>
<feature type="transmembrane region" description="Helical" evidence="10">
    <location>
        <begin position="60"/>
        <end position="78"/>
    </location>
</feature>
<dbReference type="Gene3D" id="3.40.50.2300">
    <property type="match status" value="1"/>
</dbReference>
<feature type="domain" description="PAS" evidence="13">
    <location>
        <begin position="869"/>
        <end position="939"/>
    </location>
</feature>
<dbReference type="InterPro" id="IPR011006">
    <property type="entry name" value="CheY-like_superfamily"/>
</dbReference>
<dbReference type="InterPro" id="IPR035965">
    <property type="entry name" value="PAS-like_dom_sf"/>
</dbReference>
<dbReference type="Pfam" id="PF02518">
    <property type="entry name" value="HATPase_c"/>
    <property type="match status" value="1"/>
</dbReference>
<evidence type="ECO:0000259" key="11">
    <source>
        <dbReference type="PROSITE" id="PS50109"/>
    </source>
</evidence>
<dbReference type="InterPro" id="IPR005467">
    <property type="entry name" value="His_kinase_dom"/>
</dbReference>
<evidence type="ECO:0000256" key="6">
    <source>
        <dbReference type="ARBA" id="ARBA00022777"/>
    </source>
</evidence>
<dbReference type="FunFam" id="3.30.565.10:FF:000010">
    <property type="entry name" value="Sensor histidine kinase RcsC"/>
    <property type="match status" value="1"/>
</dbReference>
<feature type="transmembrane region" description="Helical" evidence="10">
    <location>
        <begin position="278"/>
        <end position="295"/>
    </location>
</feature>
<evidence type="ECO:0000259" key="12">
    <source>
        <dbReference type="PROSITE" id="PS50110"/>
    </source>
</evidence>
<dbReference type="InterPro" id="IPR000014">
    <property type="entry name" value="PAS"/>
</dbReference>
<dbReference type="Gene3D" id="3.30.450.20">
    <property type="entry name" value="PAS domain"/>
    <property type="match status" value="4"/>
</dbReference>
<dbReference type="InterPro" id="IPR000700">
    <property type="entry name" value="PAS-assoc_C"/>
</dbReference>
<feature type="transmembrane region" description="Helical" evidence="10">
    <location>
        <begin position="247"/>
        <end position="266"/>
    </location>
</feature>